<dbReference type="Proteomes" id="UP000554482">
    <property type="component" value="Unassembled WGS sequence"/>
</dbReference>
<protein>
    <submittedName>
        <fullName evidence="1">Uncharacterized protein</fullName>
    </submittedName>
</protein>
<name>A0A7J6UVI8_THATH</name>
<dbReference type="EMBL" id="JABWDY010042678">
    <property type="protein sequence ID" value="KAF5176488.1"/>
    <property type="molecule type" value="Genomic_DNA"/>
</dbReference>
<evidence type="ECO:0000313" key="2">
    <source>
        <dbReference type="Proteomes" id="UP000554482"/>
    </source>
</evidence>
<keyword evidence="2" id="KW-1185">Reference proteome</keyword>
<gene>
    <name evidence="1" type="ORF">FRX31_033928</name>
</gene>
<reference evidence="1 2" key="1">
    <citation type="submission" date="2020-06" db="EMBL/GenBank/DDBJ databases">
        <title>Transcriptomic and genomic resources for Thalictrum thalictroides and T. hernandezii: Facilitating candidate gene discovery in an emerging model plant lineage.</title>
        <authorList>
            <person name="Arias T."/>
            <person name="Riano-Pachon D.M."/>
            <person name="Di Stilio V.S."/>
        </authorList>
    </citation>
    <scope>NUCLEOTIDE SEQUENCE [LARGE SCALE GENOMIC DNA]</scope>
    <source>
        <strain evidence="2">cv. WT478/WT964</strain>
        <tissue evidence="1">Leaves</tissue>
    </source>
</reference>
<proteinExistence type="predicted"/>
<organism evidence="1 2">
    <name type="scientific">Thalictrum thalictroides</name>
    <name type="common">Rue-anemone</name>
    <name type="synonym">Anemone thalictroides</name>
    <dbReference type="NCBI Taxonomy" id="46969"/>
    <lineage>
        <taxon>Eukaryota</taxon>
        <taxon>Viridiplantae</taxon>
        <taxon>Streptophyta</taxon>
        <taxon>Embryophyta</taxon>
        <taxon>Tracheophyta</taxon>
        <taxon>Spermatophyta</taxon>
        <taxon>Magnoliopsida</taxon>
        <taxon>Ranunculales</taxon>
        <taxon>Ranunculaceae</taxon>
        <taxon>Thalictroideae</taxon>
        <taxon>Thalictrum</taxon>
    </lineage>
</organism>
<accession>A0A7J6UVI8</accession>
<comment type="caution">
    <text evidence="1">The sequence shown here is derived from an EMBL/GenBank/DDBJ whole genome shotgun (WGS) entry which is preliminary data.</text>
</comment>
<dbReference type="AlphaFoldDB" id="A0A7J6UVI8"/>
<evidence type="ECO:0000313" key="1">
    <source>
        <dbReference type="EMBL" id="KAF5176488.1"/>
    </source>
</evidence>
<sequence length="74" mass="8192">MNDVLVEVKGPKGVTSTQIASSKYRSAAGALYSRGSARFTRERYLYAERYIHAGALDSRGSAIFTQSAIFTRER</sequence>